<proteinExistence type="predicted"/>
<accession>X6MQF1</accession>
<dbReference type="EMBL" id="ASPP01018457">
    <property type="protein sequence ID" value="ETO16233.1"/>
    <property type="molecule type" value="Genomic_DNA"/>
</dbReference>
<evidence type="ECO:0000256" key="1">
    <source>
        <dbReference type="SAM" id="MobiDB-lite"/>
    </source>
</evidence>
<protein>
    <submittedName>
        <fullName evidence="2">Cation diffusion facilitator family transporter containing protein</fullName>
    </submittedName>
</protein>
<feature type="region of interest" description="Disordered" evidence="1">
    <location>
        <begin position="217"/>
        <end position="353"/>
    </location>
</feature>
<dbReference type="AlphaFoldDB" id="X6MQF1"/>
<gene>
    <name evidence="2" type="ORF">RFI_21121</name>
</gene>
<evidence type="ECO:0000313" key="2">
    <source>
        <dbReference type="EMBL" id="ETO16233.1"/>
    </source>
</evidence>
<comment type="caution">
    <text evidence="2">The sequence shown here is derived from an EMBL/GenBank/DDBJ whole genome shotgun (WGS) entry which is preliminary data.</text>
</comment>
<name>X6MQF1_RETFI</name>
<sequence>MGVVQVKKEKVPIGYHEISRTPIGRTPEIDMGQTVIVYKRDYKSVIRRFAKFGETGREEDKLLAGCFACLVGGIYSYDRHGFLYALEAFTTLNSIKSFPKGMLADFVTLVRDALTAYVSFFKNEVYVKVLKWLNHVYTTRAQELDTMAFMSMIHLSMFLRHEDARENVAKSILTAVLKQSKSARKANQKRASLIAGNPTALVDSQITATTGAIVPMTFDNDTNDTANDHNHDEDGREKDHENDNDKTKDIEQEKNKKYKKGELEHEHEHDHEHEHEHEHEQNEHDHEREYDDDDHHDHHHDHDDDHHDHDHDHDHHEHELGEIQEKEKDKENENAKEKEKEKDKEKEKVPTTTIEEDMRNVVIDVARHVSIVQSTEQQVIRFLNCKVIDQDFHEWMSKFIDSLFENHFDRFIVAGATLLAKVSSQTLPTRLTPKSEAIKRRIHALKLLAFFLEEAQSFFK</sequence>
<reference evidence="2 3" key="1">
    <citation type="journal article" date="2013" name="Curr. Biol.">
        <title>The Genome of the Foraminiferan Reticulomyxa filosa.</title>
        <authorList>
            <person name="Glockner G."/>
            <person name="Hulsmann N."/>
            <person name="Schleicher M."/>
            <person name="Noegel A.A."/>
            <person name="Eichinger L."/>
            <person name="Gallinger C."/>
            <person name="Pawlowski J."/>
            <person name="Sierra R."/>
            <person name="Euteneuer U."/>
            <person name="Pillet L."/>
            <person name="Moustafa A."/>
            <person name="Platzer M."/>
            <person name="Groth M."/>
            <person name="Szafranski K."/>
            <person name="Schliwa M."/>
        </authorList>
    </citation>
    <scope>NUCLEOTIDE SEQUENCE [LARGE SCALE GENOMIC DNA]</scope>
</reference>
<evidence type="ECO:0000313" key="3">
    <source>
        <dbReference type="Proteomes" id="UP000023152"/>
    </source>
</evidence>
<organism evidence="2 3">
    <name type="scientific">Reticulomyxa filosa</name>
    <dbReference type="NCBI Taxonomy" id="46433"/>
    <lineage>
        <taxon>Eukaryota</taxon>
        <taxon>Sar</taxon>
        <taxon>Rhizaria</taxon>
        <taxon>Retaria</taxon>
        <taxon>Foraminifera</taxon>
        <taxon>Monothalamids</taxon>
        <taxon>Reticulomyxidae</taxon>
        <taxon>Reticulomyxa</taxon>
    </lineage>
</organism>
<feature type="compositionally biased region" description="Basic and acidic residues" evidence="1">
    <location>
        <begin position="226"/>
        <end position="349"/>
    </location>
</feature>
<dbReference type="Proteomes" id="UP000023152">
    <property type="component" value="Unassembled WGS sequence"/>
</dbReference>
<feature type="non-terminal residue" evidence="2">
    <location>
        <position position="460"/>
    </location>
</feature>
<keyword evidence="3" id="KW-1185">Reference proteome</keyword>